<proteinExistence type="predicted"/>
<dbReference type="PANTHER" id="PTHR20957">
    <property type="entry name" value="RNA-BINDING PROTEIN 48"/>
    <property type="match status" value="1"/>
</dbReference>
<dbReference type="InterPro" id="IPR039599">
    <property type="entry name" value="RBM48"/>
</dbReference>
<reference evidence="2" key="1">
    <citation type="submission" date="2021-02" db="EMBL/GenBank/DDBJ databases">
        <authorList>
            <person name="Nowell W R."/>
        </authorList>
    </citation>
    <scope>NUCLEOTIDE SEQUENCE</scope>
</reference>
<evidence type="ECO:0000313" key="5">
    <source>
        <dbReference type="EMBL" id="CAF4154793.1"/>
    </source>
</evidence>
<dbReference type="SUPFAM" id="SSF54928">
    <property type="entry name" value="RNA-binding domain, RBD"/>
    <property type="match status" value="1"/>
</dbReference>
<evidence type="ECO:0000313" key="3">
    <source>
        <dbReference type="EMBL" id="CAF1343753.1"/>
    </source>
</evidence>
<dbReference type="EMBL" id="CAJNOQ010000767">
    <property type="protein sequence ID" value="CAF0836523.1"/>
    <property type="molecule type" value="Genomic_DNA"/>
</dbReference>
<name>A0A813VEZ8_9BILA</name>
<evidence type="ECO:0000313" key="2">
    <source>
        <dbReference type="EMBL" id="CAF0836523.1"/>
    </source>
</evidence>
<comment type="caution">
    <text evidence="2">The sequence shown here is derived from an EMBL/GenBank/DDBJ whole genome shotgun (WGS) entry which is preliminary data.</text>
</comment>
<dbReference type="InterPro" id="IPR035979">
    <property type="entry name" value="RBD_domain_sf"/>
</dbReference>
<dbReference type="Proteomes" id="UP000663829">
    <property type="component" value="Unassembled WGS sequence"/>
</dbReference>
<dbReference type="EMBL" id="CAJOBC010000767">
    <property type="protein sequence ID" value="CAF3623731.1"/>
    <property type="molecule type" value="Genomic_DNA"/>
</dbReference>
<accession>A0A813VEZ8</accession>
<dbReference type="Proteomes" id="UP000682733">
    <property type="component" value="Unassembled WGS sequence"/>
</dbReference>
<sequence>MLEPRDHHIKDEVCLTRAHYREGRKARAVKVYTVAQESKYLLVQNIPSVGGVFEQLMPLFYAYGDIENYWPLDEYIPKQKTTLMADNDNQQQEFNDCLLVKFKDIYKARIAKIRLDDYNFMGNNLHICYAPDCETYDDLKEKLNERRMIVARKCRQYERKRTHSNNNDQSPFFSANKRLKIDDKHRQRGLKTTVPNANYFLGTVIPYVSRVSSGHENNVLIGPMQPVSFPETKFSSFNRRRNRLSTPHIQVQYTPVSQNLSVTKKLKYNNIEQTRKNLNQLSENVKQHHRIVQRQAMVLGPTQGPTLPSSSSSASLESFDNTIKEIREKMRDAVKKSNLIPLVLLQKQQNKNKKLNLS</sequence>
<evidence type="ECO:0000313" key="6">
    <source>
        <dbReference type="Proteomes" id="UP000663829"/>
    </source>
</evidence>
<organism evidence="2 6">
    <name type="scientific">Didymodactylos carnosus</name>
    <dbReference type="NCBI Taxonomy" id="1234261"/>
    <lineage>
        <taxon>Eukaryota</taxon>
        <taxon>Metazoa</taxon>
        <taxon>Spiralia</taxon>
        <taxon>Gnathifera</taxon>
        <taxon>Rotifera</taxon>
        <taxon>Eurotatoria</taxon>
        <taxon>Bdelloidea</taxon>
        <taxon>Philodinida</taxon>
        <taxon>Philodinidae</taxon>
        <taxon>Didymodactylos</taxon>
    </lineage>
</organism>
<dbReference type="EMBL" id="CAJNOK010022163">
    <property type="protein sequence ID" value="CAF1343753.1"/>
    <property type="molecule type" value="Genomic_DNA"/>
</dbReference>
<dbReference type="AlphaFoldDB" id="A0A813VEZ8"/>
<gene>
    <name evidence="2" type="ORF">GPM918_LOCUS5335</name>
    <name evidence="3" type="ORF">OVA965_LOCUS30469</name>
    <name evidence="4" type="ORF">SRO942_LOCUS5335</name>
    <name evidence="5" type="ORF">TMI583_LOCUS31269</name>
</gene>
<dbReference type="GO" id="GO:0003676">
    <property type="term" value="F:nucleic acid binding"/>
    <property type="evidence" value="ECO:0007669"/>
    <property type="project" value="InterPro"/>
</dbReference>
<evidence type="ECO:0008006" key="7">
    <source>
        <dbReference type="Google" id="ProtNLM"/>
    </source>
</evidence>
<keyword evidence="1" id="KW-0175">Coiled coil</keyword>
<protein>
    <recommendedName>
        <fullName evidence="7">RNA-binding protein 48</fullName>
    </recommendedName>
</protein>
<dbReference type="Proteomes" id="UP000677228">
    <property type="component" value="Unassembled WGS sequence"/>
</dbReference>
<feature type="coiled-coil region" evidence="1">
    <location>
        <begin position="264"/>
        <end position="291"/>
    </location>
</feature>
<dbReference type="Proteomes" id="UP000681722">
    <property type="component" value="Unassembled WGS sequence"/>
</dbReference>
<dbReference type="OrthoDB" id="78358at2759"/>
<dbReference type="EMBL" id="CAJOBA010043792">
    <property type="protein sequence ID" value="CAF4154793.1"/>
    <property type="molecule type" value="Genomic_DNA"/>
</dbReference>
<evidence type="ECO:0000256" key="1">
    <source>
        <dbReference type="SAM" id="Coils"/>
    </source>
</evidence>
<keyword evidence="6" id="KW-1185">Reference proteome</keyword>
<dbReference type="GO" id="GO:0005654">
    <property type="term" value="C:nucleoplasm"/>
    <property type="evidence" value="ECO:0007669"/>
    <property type="project" value="TreeGrafter"/>
</dbReference>
<evidence type="ECO:0000313" key="4">
    <source>
        <dbReference type="EMBL" id="CAF3623731.1"/>
    </source>
</evidence>
<dbReference type="PANTHER" id="PTHR20957:SF0">
    <property type="entry name" value="RNA-BINDING PROTEIN 48"/>
    <property type="match status" value="1"/>
</dbReference>